<keyword evidence="1" id="KW-0732">Signal</keyword>
<evidence type="ECO:0000313" key="6">
    <source>
        <dbReference type="Proteomes" id="UP001519294"/>
    </source>
</evidence>
<dbReference type="Pfam" id="PF01436">
    <property type="entry name" value="NHL"/>
    <property type="match status" value="2"/>
</dbReference>
<evidence type="ECO:0000256" key="2">
    <source>
        <dbReference type="ARBA" id="ARBA00022737"/>
    </source>
</evidence>
<evidence type="ECO:0000313" key="5">
    <source>
        <dbReference type="EMBL" id="MBP2258168.1"/>
    </source>
</evidence>
<feature type="repeat" description="NHL" evidence="4">
    <location>
        <begin position="157"/>
        <end position="196"/>
    </location>
</feature>
<dbReference type="PROSITE" id="PS51125">
    <property type="entry name" value="NHL"/>
    <property type="match status" value="2"/>
</dbReference>
<keyword evidence="5" id="KW-0503">Monooxygenase</keyword>
<comment type="caution">
    <text evidence="5">The sequence shown here is derived from an EMBL/GenBank/DDBJ whole genome shotgun (WGS) entry which is preliminary data.</text>
</comment>
<dbReference type="InterPro" id="IPR001258">
    <property type="entry name" value="NHL_repeat"/>
</dbReference>
<reference evidence="5 6" key="1">
    <citation type="submission" date="2021-03" db="EMBL/GenBank/DDBJ databases">
        <title>Genomic Encyclopedia of Type Strains, Phase IV (KMG-IV): sequencing the most valuable type-strain genomes for metagenomic binning, comparative biology and taxonomic classification.</title>
        <authorList>
            <person name="Goeker M."/>
        </authorList>
    </citation>
    <scope>NUCLEOTIDE SEQUENCE [LARGE SCALE GENOMIC DNA]</scope>
    <source>
        <strain evidence="5 6">DSM 25790</strain>
    </source>
</reference>
<proteinExistence type="predicted"/>
<name>A0ABS4S9I6_9BACI</name>
<keyword evidence="6" id="KW-1185">Reference proteome</keyword>
<dbReference type="PANTHER" id="PTHR10680">
    <property type="entry name" value="PEPTIDYL-GLYCINE ALPHA-AMIDATING MONOOXYGENASE"/>
    <property type="match status" value="1"/>
</dbReference>
<dbReference type="Gene3D" id="2.120.10.30">
    <property type="entry name" value="TolB, C-terminal domain"/>
    <property type="match status" value="1"/>
</dbReference>
<dbReference type="EMBL" id="JAGIKX010000020">
    <property type="protein sequence ID" value="MBP2258168.1"/>
    <property type="molecule type" value="Genomic_DNA"/>
</dbReference>
<keyword evidence="3" id="KW-0325">Glycoprotein</keyword>
<dbReference type="SUPFAM" id="SSF101898">
    <property type="entry name" value="NHL repeat"/>
    <property type="match status" value="1"/>
</dbReference>
<gene>
    <name evidence="5" type="ORF">J2Z81_002139</name>
</gene>
<sequence length="279" mass="31976">MLVFGLGPRKYQVKRDWGRLPSHLSIKSISAIEVDQHDNVFVLQRSRPFLLLFTSEGELIDAWDNDYIADGHYLYVTPEDRVIVVDRDFHRLIVFNKEGEVIDVIGERHIPGLPGEPFNHPTDMVMTRNGHYYVTDGYGNSCVHHFDPSWKRLNTWGERGSENGAFSTPHAIATDSYGRLLVTDRENNRIQFFNQDGNYLKEIGNVYHPMDIWIDKEGLIYVTDQTPSINMFSPEGEWIGRCRTFGIYGHGITVDSKGDIYIAEMFPDGITKLVLNHLG</sequence>
<accession>A0ABS4S9I6</accession>
<dbReference type="InterPro" id="IPR011042">
    <property type="entry name" value="6-blade_b-propeller_TolB-like"/>
</dbReference>
<feature type="repeat" description="NHL" evidence="4">
    <location>
        <begin position="115"/>
        <end position="149"/>
    </location>
</feature>
<dbReference type="GO" id="GO:0004504">
    <property type="term" value="F:peptidylglycine monooxygenase activity"/>
    <property type="evidence" value="ECO:0007669"/>
    <property type="project" value="UniProtKB-EC"/>
</dbReference>
<keyword evidence="2" id="KW-0677">Repeat</keyword>
<dbReference type="PANTHER" id="PTHR10680:SF38">
    <property type="entry name" value="BLL1368 PROTEIN"/>
    <property type="match status" value="1"/>
</dbReference>
<protein>
    <submittedName>
        <fullName evidence="5">Peptidylglycine monooxygenase</fullName>
        <ecNumber evidence="5">1.14.17.3</ecNumber>
    </submittedName>
</protein>
<dbReference type="RefSeq" id="WP_051681440.1">
    <property type="nucleotide sequence ID" value="NZ_JAGIKX010000020.1"/>
</dbReference>
<keyword evidence="5" id="KW-0560">Oxidoreductase</keyword>
<dbReference type="EC" id="1.14.17.3" evidence="5"/>
<organism evidence="5 6">
    <name type="scientific">Virgibacillus alimentarius</name>
    <dbReference type="NCBI Taxonomy" id="698769"/>
    <lineage>
        <taxon>Bacteria</taxon>
        <taxon>Bacillati</taxon>
        <taxon>Bacillota</taxon>
        <taxon>Bacilli</taxon>
        <taxon>Bacillales</taxon>
        <taxon>Bacillaceae</taxon>
        <taxon>Virgibacillus</taxon>
    </lineage>
</organism>
<evidence type="ECO:0000256" key="4">
    <source>
        <dbReference type="PROSITE-ProRule" id="PRU00504"/>
    </source>
</evidence>
<evidence type="ECO:0000256" key="1">
    <source>
        <dbReference type="ARBA" id="ARBA00022729"/>
    </source>
</evidence>
<dbReference type="Proteomes" id="UP001519294">
    <property type="component" value="Unassembled WGS sequence"/>
</dbReference>
<evidence type="ECO:0000256" key="3">
    <source>
        <dbReference type="ARBA" id="ARBA00023180"/>
    </source>
</evidence>